<dbReference type="PANTHER" id="PTHR22926:SF3">
    <property type="entry name" value="UNDECAPRENYL-PHOSPHATE ALPHA-N-ACETYLGLUCOSAMINYL 1-PHOSPHATE TRANSFERASE"/>
    <property type="match status" value="1"/>
</dbReference>
<evidence type="ECO:0000256" key="2">
    <source>
        <dbReference type="ARBA" id="ARBA00022475"/>
    </source>
</evidence>
<evidence type="ECO:0000256" key="1">
    <source>
        <dbReference type="ARBA" id="ARBA00004651"/>
    </source>
</evidence>
<reference evidence="9" key="1">
    <citation type="submission" date="2019-11" db="EMBL/GenBank/DDBJ databases">
        <title>Microbial mats filling the niche in hypersaline microbial mats.</title>
        <authorList>
            <person name="Wong H.L."/>
            <person name="Macleod F.I."/>
            <person name="White R.A. III"/>
            <person name="Burns B.P."/>
        </authorList>
    </citation>
    <scope>NUCLEOTIDE SEQUENCE</scope>
    <source>
        <strain evidence="9">Rbin_158</strain>
    </source>
</reference>
<sequence>MRPGALRRCWGAFARNIRPFSEPRTVSNVKDFFSDYLFLSFAAFLLSVVCTPIIRRTCERRAVLDFPTLSRKIHTNPVPRLGGIAIYLAFFLPLFAIFLIDGRISALFARRLDILLSLFFTSTLVFAIGVYDDIRGATVVQKFSVECLAAIIIYFLGFQSQLITIPFVGSGSLGVLGFPVTILWIVGVTNAINFIDGVDGLAGGVGLFSVSTMFILALFLQSTLTACFAAALAGGLLGFLLYNFAPASIFMGDSGSLFVGFTIAAISLYGSQKSSTVVVLLIPIVALGFPIVDTILAIIRRLGNGQSPFRADREHIHHRLLQMGLSSRQVALIVYVICILLGIIALLMTAVNNQVLTLLLIVLSAMTIGGIKMLGYSTDVLQINALARARIQQKRRLLRQQRFADELLTEMQVAGDLLTLQKSVLRYFEYLEFDTGKLRLAPAVIAAGQAPEKVFWESPGYADQTLPVDQLWTMTVPLVVETRTYGELCVGKYLQENTSLLEISLLVDNLKSALESALARIVPQ</sequence>
<feature type="transmembrane region" description="Helical" evidence="8">
    <location>
        <begin position="112"/>
        <end position="131"/>
    </location>
</feature>
<keyword evidence="3 9" id="KW-0808">Transferase</keyword>
<keyword evidence="6 8" id="KW-0472">Membrane</keyword>
<protein>
    <submittedName>
        <fullName evidence="9">Undecaprenyl/decaprenyl-phosphate alpha-N-acetylglucosaminyl 1-phosphate transferase</fullName>
    </submittedName>
</protein>
<feature type="transmembrane region" description="Helical" evidence="8">
    <location>
        <begin position="223"/>
        <end position="242"/>
    </location>
</feature>
<evidence type="ECO:0000313" key="10">
    <source>
        <dbReference type="Proteomes" id="UP000649604"/>
    </source>
</evidence>
<comment type="caution">
    <text evidence="9">The sequence shown here is derived from an EMBL/GenBank/DDBJ whole genome shotgun (WGS) entry which is preliminary data.</text>
</comment>
<dbReference type="InterPro" id="IPR000715">
    <property type="entry name" value="Glycosyl_transferase_4"/>
</dbReference>
<dbReference type="CDD" id="cd06853">
    <property type="entry name" value="GT_WecA_like"/>
    <property type="match status" value="1"/>
</dbReference>
<dbReference type="EMBL" id="WJJP01000283">
    <property type="protein sequence ID" value="MBD3324709.1"/>
    <property type="molecule type" value="Genomic_DNA"/>
</dbReference>
<keyword evidence="7" id="KW-0479">Metal-binding</keyword>
<comment type="subcellular location">
    <subcellularLocation>
        <location evidence="1">Cell membrane</location>
        <topology evidence="1">Multi-pass membrane protein</topology>
    </subcellularLocation>
</comment>
<feature type="binding site" evidence="7">
    <location>
        <position position="253"/>
    </location>
    <ligand>
        <name>Mg(2+)</name>
        <dbReference type="ChEBI" id="CHEBI:18420"/>
    </ligand>
</feature>
<dbReference type="Proteomes" id="UP000649604">
    <property type="component" value="Unassembled WGS sequence"/>
</dbReference>
<evidence type="ECO:0000256" key="5">
    <source>
        <dbReference type="ARBA" id="ARBA00022989"/>
    </source>
</evidence>
<gene>
    <name evidence="9" type="ORF">GF339_09000</name>
</gene>
<keyword evidence="2" id="KW-1003">Cell membrane</keyword>
<feature type="transmembrane region" description="Helical" evidence="8">
    <location>
        <begin position="330"/>
        <end position="349"/>
    </location>
</feature>
<dbReference type="InterPro" id="IPR018480">
    <property type="entry name" value="PNAcMuramoyl-5peptid_Trfase_CS"/>
</dbReference>
<evidence type="ECO:0000256" key="7">
    <source>
        <dbReference type="PIRSR" id="PIRSR600715-1"/>
    </source>
</evidence>
<dbReference type="GO" id="GO:0005886">
    <property type="term" value="C:plasma membrane"/>
    <property type="evidence" value="ECO:0007669"/>
    <property type="project" value="UniProtKB-SubCell"/>
</dbReference>
<evidence type="ECO:0000256" key="6">
    <source>
        <dbReference type="ARBA" id="ARBA00023136"/>
    </source>
</evidence>
<keyword evidence="5 8" id="KW-1133">Transmembrane helix</keyword>
<dbReference type="PANTHER" id="PTHR22926">
    <property type="entry name" value="PHOSPHO-N-ACETYLMURAMOYL-PENTAPEPTIDE-TRANSFERASE"/>
    <property type="match status" value="1"/>
</dbReference>
<feature type="transmembrane region" description="Helical" evidence="8">
    <location>
        <begin position="36"/>
        <end position="54"/>
    </location>
</feature>
<dbReference type="GO" id="GO:0009103">
    <property type="term" value="P:lipopolysaccharide biosynthetic process"/>
    <property type="evidence" value="ECO:0007669"/>
    <property type="project" value="TreeGrafter"/>
</dbReference>
<evidence type="ECO:0000256" key="4">
    <source>
        <dbReference type="ARBA" id="ARBA00022692"/>
    </source>
</evidence>
<keyword evidence="4 8" id="KW-0812">Transmembrane</keyword>
<dbReference type="PROSITE" id="PS01348">
    <property type="entry name" value="MRAY_2"/>
    <property type="match status" value="1"/>
</dbReference>
<feature type="transmembrane region" description="Helical" evidence="8">
    <location>
        <begin position="277"/>
        <end position="299"/>
    </location>
</feature>
<evidence type="ECO:0000256" key="8">
    <source>
        <dbReference type="SAM" id="Phobius"/>
    </source>
</evidence>
<feature type="transmembrane region" description="Helical" evidence="8">
    <location>
        <begin position="355"/>
        <end position="374"/>
    </location>
</feature>
<feature type="transmembrane region" description="Helical" evidence="8">
    <location>
        <begin position="198"/>
        <end position="217"/>
    </location>
</feature>
<feature type="binding site" evidence="7">
    <location>
        <position position="193"/>
    </location>
    <ligand>
        <name>Mg(2+)</name>
        <dbReference type="ChEBI" id="CHEBI:18420"/>
    </ligand>
</feature>
<dbReference type="GO" id="GO:0071555">
    <property type="term" value="P:cell wall organization"/>
    <property type="evidence" value="ECO:0007669"/>
    <property type="project" value="TreeGrafter"/>
</dbReference>
<dbReference type="GO" id="GO:0046872">
    <property type="term" value="F:metal ion binding"/>
    <property type="evidence" value="ECO:0007669"/>
    <property type="project" value="UniProtKB-KW"/>
</dbReference>
<keyword evidence="7" id="KW-0460">Magnesium</keyword>
<dbReference type="GO" id="GO:0016780">
    <property type="term" value="F:phosphotransferase activity, for other substituted phosphate groups"/>
    <property type="evidence" value="ECO:0007669"/>
    <property type="project" value="InterPro"/>
</dbReference>
<name>A0A9D5JV62_9BACT</name>
<comment type="cofactor">
    <cofactor evidence="7">
        <name>Mg(2+)</name>
        <dbReference type="ChEBI" id="CHEBI:18420"/>
    </cofactor>
</comment>
<feature type="transmembrane region" description="Helical" evidence="8">
    <location>
        <begin position="254"/>
        <end position="271"/>
    </location>
</feature>
<feature type="transmembrane region" description="Helical" evidence="8">
    <location>
        <begin position="81"/>
        <end position="100"/>
    </location>
</feature>
<proteinExistence type="predicted"/>
<feature type="transmembrane region" description="Helical" evidence="8">
    <location>
        <begin position="143"/>
        <end position="159"/>
    </location>
</feature>
<dbReference type="GO" id="GO:0044038">
    <property type="term" value="P:cell wall macromolecule biosynthetic process"/>
    <property type="evidence" value="ECO:0007669"/>
    <property type="project" value="TreeGrafter"/>
</dbReference>
<evidence type="ECO:0000313" key="9">
    <source>
        <dbReference type="EMBL" id="MBD3324709.1"/>
    </source>
</evidence>
<accession>A0A9D5JV62</accession>
<evidence type="ECO:0000256" key="3">
    <source>
        <dbReference type="ARBA" id="ARBA00022679"/>
    </source>
</evidence>
<dbReference type="Pfam" id="PF00953">
    <property type="entry name" value="Glycos_transf_4"/>
    <property type="match status" value="1"/>
</dbReference>
<feature type="transmembrane region" description="Helical" evidence="8">
    <location>
        <begin position="165"/>
        <end position="186"/>
    </location>
</feature>
<dbReference type="AlphaFoldDB" id="A0A9D5JV62"/>
<organism evidence="9 10">
    <name type="scientific">candidate division KSB3 bacterium</name>
    <dbReference type="NCBI Taxonomy" id="2044937"/>
    <lineage>
        <taxon>Bacteria</taxon>
        <taxon>candidate division KSB3</taxon>
    </lineage>
</organism>